<proteinExistence type="predicted"/>
<reference evidence="2 3" key="1">
    <citation type="submission" date="2016-10" db="EMBL/GenBank/DDBJ databases">
        <authorList>
            <person name="de Groot N.N."/>
        </authorList>
    </citation>
    <scope>NUCLEOTIDE SEQUENCE [LARGE SCALE GENOMIC DNA]</scope>
    <source>
        <strain evidence="2 3">DSM 9236</strain>
    </source>
</reference>
<organism evidence="2 3">
    <name type="scientific">Succiniclasticum ruminis DSM 9236</name>
    <dbReference type="NCBI Taxonomy" id="1123323"/>
    <lineage>
        <taxon>Bacteria</taxon>
        <taxon>Bacillati</taxon>
        <taxon>Bacillota</taxon>
        <taxon>Negativicutes</taxon>
        <taxon>Acidaminococcales</taxon>
        <taxon>Acidaminococcaceae</taxon>
        <taxon>Succiniclasticum</taxon>
    </lineage>
</organism>
<name>A0A1I2D2E7_9FIRM</name>
<sequence length="204" mass="24223">MNAGRFLLKKVTGLIFAAVILATCVCMGLAAEAGDSPKNWYDKDGLFHEQYNSYVYAKDERGLLSRQVEVVMHTWYDREGNQHEITTSPEWTRENTVSAATSAKSRIRYWYDEKGIFHKEYTFFTSKGDKDIEHIWYDKDGKQYGKEYGYVIINGQTLYRESVTTYDAKGWRHINIFWIYPDKSRRDKHIWFDDKGERHEEWKK</sequence>
<accession>A0A1I2D2E7</accession>
<evidence type="ECO:0000313" key="2">
    <source>
        <dbReference type="EMBL" id="SFE74655.1"/>
    </source>
</evidence>
<dbReference type="OrthoDB" id="9820833at2"/>
<feature type="chain" id="PRO_5011715908" description="YD repeat-containing protein" evidence="1">
    <location>
        <begin position="34"/>
        <end position="204"/>
    </location>
</feature>
<keyword evidence="1" id="KW-0732">Signal</keyword>
<evidence type="ECO:0000256" key="1">
    <source>
        <dbReference type="SAM" id="SignalP"/>
    </source>
</evidence>
<dbReference type="STRING" id="1123323.SAMN05216245_11634"/>
<evidence type="ECO:0000313" key="3">
    <source>
        <dbReference type="Proteomes" id="UP000198896"/>
    </source>
</evidence>
<feature type="signal peptide" evidence="1">
    <location>
        <begin position="1"/>
        <end position="33"/>
    </location>
</feature>
<dbReference type="RefSeq" id="WP_093914037.1">
    <property type="nucleotide sequence ID" value="NZ_FONL01000016.1"/>
</dbReference>
<protein>
    <recommendedName>
        <fullName evidence="4">YD repeat-containing protein</fullName>
    </recommendedName>
</protein>
<evidence type="ECO:0008006" key="4">
    <source>
        <dbReference type="Google" id="ProtNLM"/>
    </source>
</evidence>
<dbReference type="AlphaFoldDB" id="A0A1I2D2E7"/>
<gene>
    <name evidence="2" type="ORF">SAMN05216245_11634</name>
</gene>
<dbReference type="Proteomes" id="UP000198896">
    <property type="component" value="Unassembled WGS sequence"/>
</dbReference>
<keyword evidence="3" id="KW-1185">Reference proteome</keyword>
<dbReference type="EMBL" id="FONL01000016">
    <property type="protein sequence ID" value="SFE74655.1"/>
    <property type="molecule type" value="Genomic_DNA"/>
</dbReference>